<reference evidence="1 2" key="1">
    <citation type="submission" date="2019-06" db="EMBL/GenBank/DDBJ databases">
        <title>Whole geneome sequnce of Mycobacteroides chelonae M77 isolated from bovine milk from Meghalaya, India.</title>
        <authorList>
            <person name="Vise E."/>
            <person name="Das S."/>
            <person name="Garg A."/>
            <person name="Ghatak S."/>
            <person name="Shakuntala I."/>
            <person name="Milton A.A.P."/>
            <person name="Karam A."/>
            <person name="Sanjukta R."/>
            <person name="Puro K."/>
            <person name="Sen A."/>
        </authorList>
    </citation>
    <scope>NUCLEOTIDE SEQUENCE [LARGE SCALE GENOMIC DNA]</scope>
    <source>
        <strain evidence="1 2">M77</strain>
    </source>
</reference>
<name>A0AB73U603_MYCCH</name>
<proteinExistence type="predicted"/>
<accession>A0AB73U603</accession>
<gene>
    <name evidence="1" type="ORF">FJK96_18205</name>
</gene>
<dbReference type="RefSeq" id="WP_075908152.1">
    <property type="nucleotide sequence ID" value="NZ_CP041150.1"/>
</dbReference>
<dbReference type="EMBL" id="CP041150">
    <property type="protein sequence ID" value="QDF71895.1"/>
    <property type="molecule type" value="Genomic_DNA"/>
</dbReference>
<protein>
    <submittedName>
        <fullName evidence="1">Uncharacterized protein</fullName>
    </submittedName>
</protein>
<evidence type="ECO:0000313" key="2">
    <source>
        <dbReference type="Proteomes" id="UP000317728"/>
    </source>
</evidence>
<dbReference type="AlphaFoldDB" id="A0AB73U603"/>
<dbReference type="Proteomes" id="UP000317728">
    <property type="component" value="Chromosome"/>
</dbReference>
<organism evidence="1 2">
    <name type="scientific">Mycobacteroides chelonae</name>
    <name type="common">Mycobacterium chelonae</name>
    <dbReference type="NCBI Taxonomy" id="1774"/>
    <lineage>
        <taxon>Bacteria</taxon>
        <taxon>Bacillati</taxon>
        <taxon>Actinomycetota</taxon>
        <taxon>Actinomycetes</taxon>
        <taxon>Mycobacteriales</taxon>
        <taxon>Mycobacteriaceae</taxon>
        <taxon>Mycobacteroides</taxon>
    </lineage>
</organism>
<evidence type="ECO:0000313" key="1">
    <source>
        <dbReference type="EMBL" id="QDF71895.1"/>
    </source>
</evidence>
<sequence>MSHRSTQNQRKAIEQAVTAGEWTTEKIGLFIRRYASPDRERIADVRYTAKGVVKAAVVYPRFGLYHQPVRLRGNVGREVVEYIEHRDAEDDAEVAS</sequence>